<dbReference type="InterPro" id="IPR003439">
    <property type="entry name" value="ABC_transporter-like_ATP-bd"/>
</dbReference>
<keyword evidence="4 10" id="KW-0067">ATP-binding</keyword>
<dbReference type="SMART" id="SM00382">
    <property type="entry name" value="AAA"/>
    <property type="match status" value="2"/>
</dbReference>
<evidence type="ECO:0000256" key="7">
    <source>
        <dbReference type="SAM" id="Phobius"/>
    </source>
</evidence>
<dbReference type="GO" id="GO:0016020">
    <property type="term" value="C:membrane"/>
    <property type="evidence" value="ECO:0007669"/>
    <property type="project" value="UniProtKB-SubCell"/>
</dbReference>
<keyword evidence="2 7" id="KW-0812">Transmembrane</keyword>
<dbReference type="PROSITE" id="PS50893">
    <property type="entry name" value="ABC_TRANSPORTER_2"/>
    <property type="match status" value="1"/>
</dbReference>
<dbReference type="Pfam" id="PF00664">
    <property type="entry name" value="ABC_membrane"/>
    <property type="match status" value="1"/>
</dbReference>
<organism evidence="10 11">
    <name type="scientific">Opisthorchis viverrini</name>
    <name type="common">Southeast Asian liver fluke</name>
    <dbReference type="NCBI Taxonomy" id="6198"/>
    <lineage>
        <taxon>Eukaryota</taxon>
        <taxon>Metazoa</taxon>
        <taxon>Spiralia</taxon>
        <taxon>Lophotrochozoa</taxon>
        <taxon>Platyhelminthes</taxon>
        <taxon>Trematoda</taxon>
        <taxon>Digenea</taxon>
        <taxon>Opisthorchiida</taxon>
        <taxon>Opisthorchiata</taxon>
        <taxon>Opisthorchiidae</taxon>
        <taxon>Opisthorchis</taxon>
    </lineage>
</organism>
<dbReference type="FunFam" id="3.40.50.300:FF:000218">
    <property type="entry name" value="Multidrug ABC transporter ATP-binding protein"/>
    <property type="match status" value="1"/>
</dbReference>
<evidence type="ECO:0000259" key="9">
    <source>
        <dbReference type="PROSITE" id="PS50929"/>
    </source>
</evidence>
<dbReference type="PROSITE" id="PS00211">
    <property type="entry name" value="ABC_TRANSPORTER_1"/>
    <property type="match status" value="1"/>
</dbReference>
<dbReference type="GO" id="GO:0140359">
    <property type="term" value="F:ABC-type transporter activity"/>
    <property type="evidence" value="ECO:0007669"/>
    <property type="project" value="InterPro"/>
</dbReference>
<evidence type="ECO:0000256" key="3">
    <source>
        <dbReference type="ARBA" id="ARBA00022741"/>
    </source>
</evidence>
<dbReference type="EMBL" id="KV892708">
    <property type="protein sequence ID" value="OON20327.1"/>
    <property type="molecule type" value="Genomic_DNA"/>
</dbReference>
<dbReference type="PANTHER" id="PTHR24221">
    <property type="entry name" value="ATP-BINDING CASSETTE SUB-FAMILY B"/>
    <property type="match status" value="1"/>
</dbReference>
<dbReference type="InterPro" id="IPR011527">
    <property type="entry name" value="ABC1_TM_dom"/>
</dbReference>
<dbReference type="InterPro" id="IPR017871">
    <property type="entry name" value="ABC_transporter-like_CS"/>
</dbReference>
<evidence type="ECO:0000256" key="5">
    <source>
        <dbReference type="ARBA" id="ARBA00022989"/>
    </source>
</evidence>
<gene>
    <name evidence="10" type="ORF">X801_03795</name>
</gene>
<name>A0A1S8X0X5_OPIVI</name>
<feature type="non-terminal residue" evidence="10">
    <location>
        <position position="713"/>
    </location>
</feature>
<dbReference type="Gene3D" id="3.40.50.300">
    <property type="entry name" value="P-loop containing nucleotide triphosphate hydrolases"/>
    <property type="match status" value="2"/>
</dbReference>
<keyword evidence="3" id="KW-0547">Nucleotide-binding</keyword>
<dbReference type="InterPro" id="IPR039421">
    <property type="entry name" value="Type_1_exporter"/>
</dbReference>
<dbReference type="SUPFAM" id="SSF90123">
    <property type="entry name" value="ABC transporter transmembrane region"/>
    <property type="match status" value="1"/>
</dbReference>
<protein>
    <submittedName>
        <fullName evidence="10">ABC transporter, ATP-binding protein</fullName>
    </submittedName>
</protein>
<evidence type="ECO:0000256" key="6">
    <source>
        <dbReference type="ARBA" id="ARBA00023136"/>
    </source>
</evidence>
<sequence>MKIESGKTIALVGTSGSGKSTIVNLLQRLYDVTSGQITIDGVDIRDLDLDHYLEQIACVQQQPVLFEDTIAENIRMGQLSATQKMIEEAAKQANAHEFISNLPEGYQTVVGQQGEALSGGQKQRLAIARALIRNPKLLLLDEPTSSLDTISERDVQRALESAVSGRTVLIVAHRLSTIRRADLIVVMENGVICETGTHDELLAKEGLYAAMFREAVGSTGDESSLGFDQISHEGVWKHKQDADLLRRNKWVLFRMLRLNLPEVWQTVSGCLFCMAAGAVQPAFAVVYSEIFGLIKPNYDDFIVQKCITVQFQVFLGNKNTAIVIRKVNTMAWKMTLIGLVRFIAMLAQEMAWFDRPENQVGMLTTKLADEVAKVRSVSGLQLGAFSEAIVLAVATLIASFIFNWQLTLTFLAFFPIIVMTGIFRIRNLAGSARNDLETQEISIARESLENYRTTFTFNLADYFENLFKKKQDAKRKEVTRGCALFAMVYGVTQSISMFAHAAIFGLGSYMLSNGMIATIDVFRVFCIMNLGAQSLARTASFGGLAIRASISARLILETIDRNSEIPTNKGLTPEVSFQGKLSFKRIYFRYPTRKSVPVLQNFDFTIEPGQTVALAGESGCGKSTLLQLIQRFYDPSDHGPDSGIFFDGYPARQLAPAWIRRQIGIVSQEPVLFDITLQDNIAYGDNTRTVPMEEIISAAKRANIHDFIISLPK</sequence>
<evidence type="ECO:0000313" key="11">
    <source>
        <dbReference type="Proteomes" id="UP000243686"/>
    </source>
</evidence>
<evidence type="ECO:0000256" key="2">
    <source>
        <dbReference type="ARBA" id="ARBA00022692"/>
    </source>
</evidence>
<dbReference type="CDD" id="cd03249">
    <property type="entry name" value="ABC_MTABC3_MDL1_MDL2"/>
    <property type="match status" value="1"/>
</dbReference>
<dbReference type="Pfam" id="PF00005">
    <property type="entry name" value="ABC_tran"/>
    <property type="match status" value="2"/>
</dbReference>
<evidence type="ECO:0000256" key="1">
    <source>
        <dbReference type="ARBA" id="ARBA00004141"/>
    </source>
</evidence>
<comment type="subcellular location">
    <subcellularLocation>
        <location evidence="1">Membrane</location>
        <topology evidence="1">Multi-pass membrane protein</topology>
    </subcellularLocation>
</comment>
<dbReference type="CDD" id="cd18578">
    <property type="entry name" value="ABC_6TM_Pgp_ABCB1_D2_like"/>
    <property type="match status" value="1"/>
</dbReference>
<reference evidence="10 11" key="1">
    <citation type="submission" date="2015-03" db="EMBL/GenBank/DDBJ databases">
        <title>Draft genome of the nematode, Opisthorchis viverrini.</title>
        <authorList>
            <person name="Mitreva M."/>
        </authorList>
    </citation>
    <scope>NUCLEOTIDE SEQUENCE [LARGE SCALE GENOMIC DNA]</scope>
    <source>
        <strain evidence="10">Khon Kaen</strain>
    </source>
</reference>
<dbReference type="InterPro" id="IPR036640">
    <property type="entry name" value="ABC1_TM_sf"/>
</dbReference>
<feature type="transmembrane region" description="Helical" evidence="7">
    <location>
        <begin position="408"/>
        <end position="425"/>
    </location>
</feature>
<accession>A0A1S8X0X5</accession>
<dbReference type="SUPFAM" id="SSF52540">
    <property type="entry name" value="P-loop containing nucleoside triphosphate hydrolases"/>
    <property type="match status" value="2"/>
</dbReference>
<keyword evidence="5 7" id="KW-1133">Transmembrane helix</keyword>
<dbReference type="Proteomes" id="UP000243686">
    <property type="component" value="Unassembled WGS sequence"/>
</dbReference>
<evidence type="ECO:0000259" key="8">
    <source>
        <dbReference type="PROSITE" id="PS50893"/>
    </source>
</evidence>
<keyword evidence="6 7" id="KW-0472">Membrane</keyword>
<keyword evidence="11" id="KW-1185">Reference proteome</keyword>
<dbReference type="Gene3D" id="1.20.1560.10">
    <property type="entry name" value="ABC transporter type 1, transmembrane domain"/>
    <property type="match status" value="2"/>
</dbReference>
<dbReference type="PANTHER" id="PTHR24221:SF503">
    <property type="entry name" value="MITOCHONDRIAL POTASSIUM CHANNEL ATP-BINDING SUBUNIT"/>
    <property type="match status" value="1"/>
</dbReference>
<feature type="domain" description="ABC transmembrane type-1" evidence="9">
    <location>
        <begin position="344"/>
        <end position="547"/>
    </location>
</feature>
<proteinExistence type="predicted"/>
<dbReference type="GO" id="GO:0016887">
    <property type="term" value="F:ATP hydrolysis activity"/>
    <property type="evidence" value="ECO:0007669"/>
    <property type="project" value="InterPro"/>
</dbReference>
<feature type="domain" description="ABC transporter" evidence="8">
    <location>
        <begin position="1"/>
        <end position="214"/>
    </location>
</feature>
<evidence type="ECO:0000256" key="4">
    <source>
        <dbReference type="ARBA" id="ARBA00022840"/>
    </source>
</evidence>
<dbReference type="PROSITE" id="PS50929">
    <property type="entry name" value="ABC_TM1F"/>
    <property type="match status" value="1"/>
</dbReference>
<feature type="transmembrane region" description="Helical" evidence="7">
    <location>
        <begin position="478"/>
        <end position="503"/>
    </location>
</feature>
<dbReference type="AlphaFoldDB" id="A0A1S8X0X5"/>
<dbReference type="GO" id="GO:0005524">
    <property type="term" value="F:ATP binding"/>
    <property type="evidence" value="ECO:0007669"/>
    <property type="project" value="UniProtKB-KW"/>
</dbReference>
<evidence type="ECO:0000313" key="10">
    <source>
        <dbReference type="EMBL" id="OON20327.1"/>
    </source>
</evidence>
<dbReference type="InterPro" id="IPR003593">
    <property type="entry name" value="AAA+_ATPase"/>
</dbReference>
<dbReference type="InterPro" id="IPR027417">
    <property type="entry name" value="P-loop_NTPase"/>
</dbReference>